<dbReference type="GO" id="GO:0008033">
    <property type="term" value="P:tRNA processing"/>
    <property type="evidence" value="ECO:0007669"/>
    <property type="project" value="InterPro"/>
</dbReference>
<protein>
    <submittedName>
        <fullName evidence="4">Uncharacterized protein</fullName>
    </submittedName>
</protein>
<keyword evidence="5" id="KW-1185">Reference proteome</keyword>
<evidence type="ECO:0000256" key="2">
    <source>
        <dbReference type="PROSITE-ProRule" id="PRU10015"/>
    </source>
</evidence>
<dbReference type="PANTHER" id="PTHR11061">
    <property type="entry name" value="RNA M5U METHYLTRANSFERASE"/>
    <property type="match status" value="1"/>
</dbReference>
<dbReference type="InterPro" id="IPR029063">
    <property type="entry name" value="SAM-dependent_MTases_sf"/>
</dbReference>
<dbReference type="InterPro" id="IPR025795">
    <property type="entry name" value="tRNA_(uracil-5-)_MeTrfase"/>
</dbReference>
<feature type="binding site" evidence="1">
    <location>
        <position position="401"/>
    </location>
    <ligand>
        <name>S-adenosyl-L-methionine</name>
        <dbReference type="ChEBI" id="CHEBI:59789"/>
    </ligand>
</feature>
<dbReference type="GO" id="GO:0030697">
    <property type="term" value="F:tRNA (uracil(54)-C5)-methyltransferase activity, S-adenosyl methionine-dependent"/>
    <property type="evidence" value="ECO:0007669"/>
    <property type="project" value="InterPro"/>
</dbReference>
<dbReference type="PANTHER" id="PTHR11061:SF30">
    <property type="entry name" value="TRNA (URACIL(54)-C(5))-METHYLTRANSFERASE"/>
    <property type="match status" value="1"/>
</dbReference>
<dbReference type="Proteomes" id="UP000094043">
    <property type="component" value="Chromosome 3"/>
</dbReference>
<dbReference type="GeneID" id="91086789"/>
<feature type="active site" description="Nucleophile" evidence="1">
    <location>
        <position position="534"/>
    </location>
</feature>
<dbReference type="VEuPathDB" id="FungiDB:L203_03941"/>
<gene>
    <name evidence="4" type="ORF">L203_102577</name>
</gene>
<dbReference type="FunFam" id="2.40.50.140:FF:000201">
    <property type="entry name" value="TRM2p tRNA methyltransferase"/>
    <property type="match status" value="1"/>
</dbReference>
<feature type="active site" evidence="2">
    <location>
        <position position="534"/>
    </location>
</feature>
<name>A0A1E3IDN2_9TREE</name>
<reference evidence="4" key="3">
    <citation type="submission" date="2024-01" db="EMBL/GenBank/DDBJ databases">
        <authorList>
            <person name="Coelho M.A."/>
            <person name="David-Palma M."/>
            <person name="Shea T."/>
            <person name="Sun S."/>
            <person name="Cuomo C.A."/>
            <person name="Heitman J."/>
        </authorList>
    </citation>
    <scope>NUCLEOTIDE SEQUENCE</scope>
    <source>
        <strain evidence="4">CBS 7841</strain>
    </source>
</reference>
<keyword evidence="1" id="KW-0489">Methyltransferase</keyword>
<dbReference type="InterPro" id="IPR030390">
    <property type="entry name" value="MeTrfase_TrmA_AS"/>
</dbReference>
<dbReference type="Gene3D" id="2.40.50.140">
    <property type="entry name" value="Nucleic acid-binding proteins"/>
    <property type="match status" value="1"/>
</dbReference>
<feature type="binding site" evidence="1">
    <location>
        <position position="456"/>
    </location>
    <ligand>
        <name>S-adenosyl-L-methionine</name>
        <dbReference type="ChEBI" id="CHEBI:59789"/>
    </ligand>
</feature>
<dbReference type="PROSITE" id="PS01230">
    <property type="entry name" value="TRMA_1"/>
    <property type="match status" value="1"/>
</dbReference>
<accession>A0A1E3IDN2</accession>
<dbReference type="GO" id="GO:0009451">
    <property type="term" value="P:RNA modification"/>
    <property type="evidence" value="ECO:0007669"/>
    <property type="project" value="UniProtKB-ARBA"/>
</dbReference>
<keyword evidence="1" id="KW-0949">S-adenosyl-L-methionine</keyword>
<evidence type="ECO:0000313" key="4">
    <source>
        <dbReference type="EMBL" id="WVN87398.1"/>
    </source>
</evidence>
<dbReference type="SUPFAM" id="SSF53335">
    <property type="entry name" value="S-adenosyl-L-methionine-dependent methyltransferases"/>
    <property type="match status" value="1"/>
</dbReference>
<dbReference type="Pfam" id="PF05958">
    <property type="entry name" value="tRNA_U5-meth_tr"/>
    <property type="match status" value="1"/>
</dbReference>
<evidence type="ECO:0000313" key="5">
    <source>
        <dbReference type="Proteomes" id="UP000094043"/>
    </source>
</evidence>
<dbReference type="InterPro" id="IPR030391">
    <property type="entry name" value="MeTrfase_TrmA_CS"/>
</dbReference>
<sequence>MTTTFSSPSKSPPAKRLKMDKGFDTAKLQVTVNDLSATDTQEKIKTTNSAVDSPKNGKLNKEKKSRKVRKKKLPEPFSPADVLWHDVYDFLGHEYVEKILAKEDGSEWQAPEELGSYAIIGLRVDAFTVSGESLSLYTSPTDGRKWAIVTPFAHPGDFIRAKIFKHDRLHCLADLLEILEFSTTYRGGEGDRRVYPQGGCKYFGECGGCQLQPLPYEKQLLHKHRTVQLAYQRFSALPSALVPSILPTIPSPKQWAYRTKITPHFDAPPKWAKAKYQQLLKEGEETALNAEEEARQGWECRVGFERKGKPGVIDIEECPIATPILNSQLKIERERVNKTIWKYNKGATILLRDTLPAPPLPFDPSSPDLSTEHLAITDHKAEVFERVGPFLFSFAAGAFFQNNNSILLPLTQYVQDAIFPSGSTAPSPTHLVDTYCGSGLFGITLSSKFEKVAGVEISLDSIKAAKRNAELNQLEEKTTWLCGKAEDIFGGLPDAGFAGSHSCVVVDPPRKGCDGPFLDQLLNFRPLTIVYVSCNVHTQARDVGYLVQESMKQGTEAEDAKKGWTYVVESLRGFDLFPQTAHVESVAVLRLKVA</sequence>
<comment type="similarity">
    <text evidence="1">Belongs to the class I-like SAM-binding methyltransferase superfamily. RNA M5U methyltransferase family.</text>
</comment>
<dbReference type="OrthoDB" id="10250660at2759"/>
<feature type="compositionally biased region" description="Basic residues" evidence="3">
    <location>
        <begin position="61"/>
        <end position="72"/>
    </location>
</feature>
<evidence type="ECO:0000256" key="3">
    <source>
        <dbReference type="SAM" id="MobiDB-lite"/>
    </source>
</evidence>
<feature type="binding site" evidence="1">
    <location>
        <position position="435"/>
    </location>
    <ligand>
        <name>S-adenosyl-L-methionine</name>
        <dbReference type="ChEBI" id="CHEBI:59789"/>
    </ligand>
</feature>
<dbReference type="InterPro" id="IPR012340">
    <property type="entry name" value="NA-bd_OB-fold"/>
</dbReference>
<feature type="region of interest" description="Disordered" evidence="3">
    <location>
        <begin position="36"/>
        <end position="72"/>
    </location>
</feature>
<feature type="region of interest" description="Disordered" evidence="3">
    <location>
        <begin position="1"/>
        <end position="22"/>
    </location>
</feature>
<reference evidence="4" key="1">
    <citation type="submission" date="2016-06" db="EMBL/GenBank/DDBJ databases">
        <authorList>
            <person name="Cuomo C."/>
            <person name="Litvintseva A."/>
            <person name="Heitman J."/>
            <person name="Chen Y."/>
            <person name="Sun S."/>
            <person name="Springer D."/>
            <person name="Dromer F."/>
            <person name="Young S."/>
            <person name="Zeng Q."/>
            <person name="Chapman S."/>
            <person name="Gujja S."/>
            <person name="Saif S."/>
            <person name="Birren B."/>
        </authorList>
    </citation>
    <scope>NUCLEOTIDE SEQUENCE</scope>
    <source>
        <strain evidence="4">CBS 7841</strain>
    </source>
</reference>
<proteinExistence type="inferred from homology"/>
<dbReference type="GO" id="GO:0032259">
    <property type="term" value="P:methylation"/>
    <property type="evidence" value="ECO:0007669"/>
    <property type="project" value="UniProtKB-KW"/>
</dbReference>
<dbReference type="EMBL" id="CP143786">
    <property type="protein sequence ID" value="WVN87398.1"/>
    <property type="molecule type" value="Genomic_DNA"/>
</dbReference>
<dbReference type="RefSeq" id="XP_066068098.1">
    <property type="nucleotide sequence ID" value="XM_066212001.1"/>
</dbReference>
<dbReference type="KEGG" id="cdep:91086789"/>
<dbReference type="PROSITE" id="PS01231">
    <property type="entry name" value="TRMA_2"/>
    <property type="match status" value="1"/>
</dbReference>
<dbReference type="PROSITE" id="PS51687">
    <property type="entry name" value="SAM_MT_RNA_M5U"/>
    <property type="match status" value="1"/>
</dbReference>
<dbReference type="InterPro" id="IPR010280">
    <property type="entry name" value="U5_MeTrfase_fam"/>
</dbReference>
<dbReference type="Gene3D" id="3.40.50.150">
    <property type="entry name" value="Vaccinia Virus protein VP39"/>
    <property type="match status" value="2"/>
</dbReference>
<dbReference type="AlphaFoldDB" id="A0A1E3IDN2"/>
<evidence type="ECO:0000256" key="1">
    <source>
        <dbReference type="PROSITE-ProRule" id="PRU01024"/>
    </source>
</evidence>
<keyword evidence="1" id="KW-0808">Transferase</keyword>
<organism evidence="4 5">
    <name type="scientific">Cryptococcus depauperatus CBS 7841</name>
    <dbReference type="NCBI Taxonomy" id="1295531"/>
    <lineage>
        <taxon>Eukaryota</taxon>
        <taxon>Fungi</taxon>
        <taxon>Dikarya</taxon>
        <taxon>Basidiomycota</taxon>
        <taxon>Agaricomycotina</taxon>
        <taxon>Tremellomycetes</taxon>
        <taxon>Tremellales</taxon>
        <taxon>Cryptococcaceae</taxon>
        <taxon>Cryptococcus</taxon>
    </lineage>
</organism>
<reference evidence="4" key="2">
    <citation type="journal article" date="2022" name="Elife">
        <title>Obligate sexual reproduction of a homothallic fungus closely related to the Cryptococcus pathogenic species complex.</title>
        <authorList>
            <person name="Passer A.R."/>
            <person name="Clancey S.A."/>
            <person name="Shea T."/>
            <person name="David-Palma M."/>
            <person name="Averette A.F."/>
            <person name="Boekhout T."/>
            <person name="Porcel B.M."/>
            <person name="Nowrousian M."/>
            <person name="Cuomo C.A."/>
            <person name="Sun S."/>
            <person name="Heitman J."/>
            <person name="Coelho M.A."/>
        </authorList>
    </citation>
    <scope>NUCLEOTIDE SEQUENCE</scope>
    <source>
        <strain evidence="4">CBS 7841</strain>
    </source>
</reference>
<feature type="binding site" evidence="1">
    <location>
        <position position="507"/>
    </location>
    <ligand>
        <name>S-adenosyl-L-methionine</name>
        <dbReference type="ChEBI" id="CHEBI:59789"/>
    </ligand>
</feature>
<dbReference type="PROSITE" id="PS51622">
    <property type="entry name" value="SAM_MT_RNA_M5U_2"/>
    <property type="match status" value="1"/>
</dbReference>